<reference evidence="1 2" key="1">
    <citation type="submission" date="2024-09" db="EMBL/GenBank/DDBJ databases">
        <title>Genome sequencing and assembly of Phytophthora oleae, isolate VK10A, causative agent of rot of olive drupes.</title>
        <authorList>
            <person name="Conti Taguali S."/>
            <person name="Riolo M."/>
            <person name="La Spada F."/>
            <person name="Cacciola S.O."/>
            <person name="Dionisio G."/>
        </authorList>
    </citation>
    <scope>NUCLEOTIDE SEQUENCE [LARGE SCALE GENOMIC DNA]</scope>
    <source>
        <strain evidence="1 2">VK10A</strain>
    </source>
</reference>
<comment type="caution">
    <text evidence="1">The sequence shown here is derived from an EMBL/GenBank/DDBJ whole genome shotgun (WGS) entry which is preliminary data.</text>
</comment>
<protein>
    <submittedName>
        <fullName evidence="1">Coronin-like protein crn1</fullName>
    </submittedName>
</protein>
<gene>
    <name evidence="1" type="primary">CRN1</name>
    <name evidence="1" type="ORF">V7S43_015360</name>
</gene>
<dbReference type="AlphaFoldDB" id="A0ABD3EYQ0"/>
<sequence length="239" mass="27121">MEETWSIDEVLRANNMTGERAPNSAQIHVLVVVPEGATSEMSAAPVPLTVEQMKMAMSEVLKERDEKTSEYSFSDLNAEMEWRIITKMRLIEDIPDVKEPVDTSIPVYSWIPKIAENDESQRVGYMTYLQQHLKTLIDRGDFLLDDIADDESILSIVDPRLPFAMKGTADVLLINRTSKNPLIRLAGVCLVIELKEKVDRVMFPSNWATCELQYESTHQLLSTGFVDGFERPLAFLLVQ</sequence>
<name>A0ABD3EYQ0_9STRA</name>
<dbReference type="Proteomes" id="UP001632037">
    <property type="component" value="Unassembled WGS sequence"/>
</dbReference>
<evidence type="ECO:0000313" key="2">
    <source>
        <dbReference type="Proteomes" id="UP001632037"/>
    </source>
</evidence>
<accession>A0ABD3EYQ0</accession>
<dbReference type="EMBL" id="JBIMZQ010000045">
    <property type="protein sequence ID" value="KAL3659685.1"/>
    <property type="molecule type" value="Genomic_DNA"/>
</dbReference>
<keyword evidence="2" id="KW-1185">Reference proteome</keyword>
<evidence type="ECO:0000313" key="1">
    <source>
        <dbReference type="EMBL" id="KAL3659685.1"/>
    </source>
</evidence>
<organism evidence="1 2">
    <name type="scientific">Phytophthora oleae</name>
    <dbReference type="NCBI Taxonomy" id="2107226"/>
    <lineage>
        <taxon>Eukaryota</taxon>
        <taxon>Sar</taxon>
        <taxon>Stramenopiles</taxon>
        <taxon>Oomycota</taxon>
        <taxon>Peronosporomycetes</taxon>
        <taxon>Peronosporales</taxon>
        <taxon>Peronosporaceae</taxon>
        <taxon>Phytophthora</taxon>
    </lineage>
</organism>
<proteinExistence type="predicted"/>